<feature type="non-terminal residue" evidence="1">
    <location>
        <position position="1"/>
    </location>
</feature>
<gene>
    <name evidence="1" type="ORF">S01H4_07386</name>
</gene>
<accession>X0YY14</accession>
<dbReference type="EMBL" id="BART01002411">
    <property type="protein sequence ID" value="GAG61275.1"/>
    <property type="molecule type" value="Genomic_DNA"/>
</dbReference>
<protein>
    <submittedName>
        <fullName evidence="1">Uncharacterized protein</fullName>
    </submittedName>
</protein>
<proteinExistence type="predicted"/>
<organism evidence="1">
    <name type="scientific">marine sediment metagenome</name>
    <dbReference type="NCBI Taxonomy" id="412755"/>
    <lineage>
        <taxon>unclassified sequences</taxon>
        <taxon>metagenomes</taxon>
        <taxon>ecological metagenomes</taxon>
    </lineage>
</organism>
<sequence>HKNKIRIANSGKNSSSYKDGRTLKKYYCIDCGKELTGYSHKRCISCNSKFMWQNSKYRKKNKTNLGNKHTEETKSKLRNGLDKHHIYLDGDDDKTLLLTGSKHRQLHARAYNYLVEIGKIDNYIKWFDEKYGLFVKEEKS</sequence>
<evidence type="ECO:0000313" key="1">
    <source>
        <dbReference type="EMBL" id="GAG61275.1"/>
    </source>
</evidence>
<dbReference type="AlphaFoldDB" id="X0YY14"/>
<reference evidence="1" key="1">
    <citation type="journal article" date="2014" name="Front. Microbiol.">
        <title>High frequency of phylogenetically diverse reductive dehalogenase-homologous genes in deep subseafloor sedimentary metagenomes.</title>
        <authorList>
            <person name="Kawai M."/>
            <person name="Futagami T."/>
            <person name="Toyoda A."/>
            <person name="Takaki Y."/>
            <person name="Nishi S."/>
            <person name="Hori S."/>
            <person name="Arai W."/>
            <person name="Tsubouchi T."/>
            <person name="Morono Y."/>
            <person name="Uchiyama I."/>
            <person name="Ito T."/>
            <person name="Fujiyama A."/>
            <person name="Inagaki F."/>
            <person name="Takami H."/>
        </authorList>
    </citation>
    <scope>NUCLEOTIDE SEQUENCE</scope>
    <source>
        <strain evidence="1">Expedition CK06-06</strain>
    </source>
</reference>
<name>X0YY14_9ZZZZ</name>
<comment type="caution">
    <text evidence="1">The sequence shown here is derived from an EMBL/GenBank/DDBJ whole genome shotgun (WGS) entry which is preliminary data.</text>
</comment>